<keyword evidence="1" id="KW-0812">Transmembrane</keyword>
<gene>
    <name evidence="2" type="ORF">MENT_LOCUS25054</name>
</gene>
<evidence type="ECO:0000256" key="1">
    <source>
        <dbReference type="SAM" id="Phobius"/>
    </source>
</evidence>
<reference evidence="2 3" key="1">
    <citation type="submission" date="2020-08" db="EMBL/GenBank/DDBJ databases">
        <authorList>
            <person name="Koutsovoulos G."/>
            <person name="Danchin GJ E."/>
        </authorList>
    </citation>
    <scope>NUCLEOTIDE SEQUENCE [LARGE SCALE GENOMIC DNA]</scope>
</reference>
<protein>
    <submittedName>
        <fullName evidence="2">Uncharacterized protein</fullName>
    </submittedName>
</protein>
<feature type="transmembrane region" description="Helical" evidence="1">
    <location>
        <begin position="12"/>
        <end position="31"/>
    </location>
</feature>
<dbReference type="EMBL" id="CAJEWN010000218">
    <property type="protein sequence ID" value="CAD2173447.1"/>
    <property type="molecule type" value="Genomic_DNA"/>
</dbReference>
<organism evidence="2 3">
    <name type="scientific">Meloidogyne enterolobii</name>
    <name type="common">Root-knot nematode worm</name>
    <name type="synonym">Meloidogyne mayaguensis</name>
    <dbReference type="NCBI Taxonomy" id="390850"/>
    <lineage>
        <taxon>Eukaryota</taxon>
        <taxon>Metazoa</taxon>
        <taxon>Ecdysozoa</taxon>
        <taxon>Nematoda</taxon>
        <taxon>Chromadorea</taxon>
        <taxon>Rhabditida</taxon>
        <taxon>Tylenchina</taxon>
        <taxon>Tylenchomorpha</taxon>
        <taxon>Tylenchoidea</taxon>
        <taxon>Meloidogynidae</taxon>
        <taxon>Meloidogyninae</taxon>
        <taxon>Meloidogyne</taxon>
    </lineage>
</organism>
<keyword evidence="1" id="KW-0472">Membrane</keyword>
<keyword evidence="1" id="KW-1133">Transmembrane helix</keyword>
<accession>A0A6V7VEV5</accession>
<proteinExistence type="predicted"/>
<evidence type="ECO:0000313" key="3">
    <source>
        <dbReference type="Proteomes" id="UP000580250"/>
    </source>
</evidence>
<name>A0A6V7VEV5_MELEN</name>
<dbReference type="Proteomes" id="UP000580250">
    <property type="component" value="Unassembled WGS sequence"/>
</dbReference>
<evidence type="ECO:0000313" key="2">
    <source>
        <dbReference type="EMBL" id="CAD2173447.1"/>
    </source>
</evidence>
<dbReference type="AlphaFoldDB" id="A0A6V7VEV5"/>
<comment type="caution">
    <text evidence="2">The sequence shown here is derived from an EMBL/GenBank/DDBJ whole genome shotgun (WGS) entry which is preliminary data.</text>
</comment>
<sequence length="45" mass="5116">MRKSGRNSRSNAVMAALIVVIFITSLIIRHVEICNRIYILVIIMS</sequence>